<dbReference type="AlphaFoldDB" id="A0A4C1T2B0"/>
<dbReference type="EMBL" id="BGZK01000027">
    <property type="protein sequence ID" value="GBP07617.1"/>
    <property type="molecule type" value="Genomic_DNA"/>
</dbReference>
<evidence type="ECO:0000313" key="2">
    <source>
        <dbReference type="Proteomes" id="UP000299102"/>
    </source>
</evidence>
<name>A0A4C1T2B0_EUMVA</name>
<reference evidence="1 2" key="1">
    <citation type="journal article" date="2019" name="Commun. Biol.">
        <title>The bagworm genome reveals a unique fibroin gene that provides high tensile strength.</title>
        <authorList>
            <person name="Kono N."/>
            <person name="Nakamura H."/>
            <person name="Ohtoshi R."/>
            <person name="Tomita M."/>
            <person name="Numata K."/>
            <person name="Arakawa K."/>
        </authorList>
    </citation>
    <scope>NUCLEOTIDE SEQUENCE [LARGE SCALE GENOMIC DNA]</scope>
</reference>
<sequence length="102" mass="11584">MNSYWGASHQPPIDICNYREANSALLVYWKRTDEGGLIKGEWRDGVVKGEWATGTLTQWTKFNSGSCYFTSVYRERSLLILLSLPISCYSCSMIEPCCTQLS</sequence>
<organism evidence="1 2">
    <name type="scientific">Eumeta variegata</name>
    <name type="common">Bagworm moth</name>
    <name type="synonym">Eumeta japonica</name>
    <dbReference type="NCBI Taxonomy" id="151549"/>
    <lineage>
        <taxon>Eukaryota</taxon>
        <taxon>Metazoa</taxon>
        <taxon>Ecdysozoa</taxon>
        <taxon>Arthropoda</taxon>
        <taxon>Hexapoda</taxon>
        <taxon>Insecta</taxon>
        <taxon>Pterygota</taxon>
        <taxon>Neoptera</taxon>
        <taxon>Endopterygota</taxon>
        <taxon>Lepidoptera</taxon>
        <taxon>Glossata</taxon>
        <taxon>Ditrysia</taxon>
        <taxon>Tineoidea</taxon>
        <taxon>Psychidae</taxon>
        <taxon>Oiketicinae</taxon>
        <taxon>Eumeta</taxon>
    </lineage>
</organism>
<proteinExistence type="predicted"/>
<accession>A0A4C1T2B0</accession>
<keyword evidence="2" id="KW-1185">Reference proteome</keyword>
<comment type="caution">
    <text evidence="1">The sequence shown here is derived from an EMBL/GenBank/DDBJ whole genome shotgun (WGS) entry which is preliminary data.</text>
</comment>
<dbReference type="Proteomes" id="UP000299102">
    <property type="component" value="Unassembled WGS sequence"/>
</dbReference>
<evidence type="ECO:0000313" key="1">
    <source>
        <dbReference type="EMBL" id="GBP07617.1"/>
    </source>
</evidence>
<protein>
    <submittedName>
        <fullName evidence="1">Uncharacterized protein</fullName>
    </submittedName>
</protein>
<gene>
    <name evidence="1" type="ORF">EVAR_2748_1</name>
</gene>